<gene>
    <name evidence="2" type="ORF">E5672_07405</name>
</gene>
<name>A0A4U0ZHD2_9ALTE</name>
<dbReference type="RefSeq" id="WP_118494656.1">
    <property type="nucleotide sequence ID" value="NZ_SWCO01000003.1"/>
</dbReference>
<accession>A0A4U0ZHD2</accession>
<evidence type="ECO:0000313" key="2">
    <source>
        <dbReference type="EMBL" id="TKB03906.1"/>
    </source>
</evidence>
<reference evidence="2 3" key="1">
    <citation type="submission" date="2019-04" db="EMBL/GenBank/DDBJ databases">
        <title>Alteromonas portus sp. nov., an alginate lyase-excreting marine bacterium.</title>
        <authorList>
            <person name="Huang H."/>
            <person name="Mo K."/>
            <person name="Bao S."/>
        </authorList>
    </citation>
    <scope>NUCLEOTIDE SEQUENCE [LARGE SCALE GENOMIC DNA]</scope>
    <source>
        <strain evidence="2 3">HB161718</strain>
    </source>
</reference>
<dbReference type="EMBL" id="SWCO01000003">
    <property type="protein sequence ID" value="TKB03906.1"/>
    <property type="molecule type" value="Genomic_DNA"/>
</dbReference>
<evidence type="ECO:0000313" key="3">
    <source>
        <dbReference type="Proteomes" id="UP000305471"/>
    </source>
</evidence>
<dbReference type="OrthoDB" id="8890623at2"/>
<dbReference type="Proteomes" id="UP000305471">
    <property type="component" value="Unassembled WGS sequence"/>
</dbReference>
<evidence type="ECO:0000256" key="1">
    <source>
        <dbReference type="SAM" id="MobiDB-lite"/>
    </source>
</evidence>
<keyword evidence="3" id="KW-1185">Reference proteome</keyword>
<feature type="compositionally biased region" description="Low complexity" evidence="1">
    <location>
        <begin position="188"/>
        <end position="197"/>
    </location>
</feature>
<organism evidence="2 3">
    <name type="scientific">Alteromonas portus</name>
    <dbReference type="NCBI Taxonomy" id="2565549"/>
    <lineage>
        <taxon>Bacteria</taxon>
        <taxon>Pseudomonadati</taxon>
        <taxon>Pseudomonadota</taxon>
        <taxon>Gammaproteobacteria</taxon>
        <taxon>Alteromonadales</taxon>
        <taxon>Alteromonadaceae</taxon>
        <taxon>Alteromonas/Salinimonas group</taxon>
        <taxon>Alteromonas</taxon>
    </lineage>
</organism>
<sequence length="208" mass="23445">MKNLTASEIERLKGYNPTRYQTYLIKMNINGNMLYLTDRDAPVFYGGVYYQPGYITSDSIDDIEVTSEPATNEFNTTLDARDGAFIPYFLNKGWNNSEVTVYEQHADELGVIVTLNVFEGFIDSRDIFKETRKIDAVLASVWADFEKQAGTKTNSGSHQKYYPDDTAFEHVARAKRKIYWGKNAPVASSSGSSSGSGRFDLPRITQQV</sequence>
<proteinExistence type="predicted"/>
<comment type="caution">
    <text evidence="2">The sequence shown here is derived from an EMBL/GenBank/DDBJ whole genome shotgun (WGS) entry which is preliminary data.</text>
</comment>
<feature type="region of interest" description="Disordered" evidence="1">
    <location>
        <begin position="184"/>
        <end position="208"/>
    </location>
</feature>
<dbReference type="AlphaFoldDB" id="A0A4U0ZHD2"/>
<protein>
    <submittedName>
        <fullName evidence="2">DUF2163 domain-containing protein</fullName>
    </submittedName>
</protein>